<evidence type="ECO:0000259" key="4">
    <source>
        <dbReference type="PROSITE" id="PS50893"/>
    </source>
</evidence>
<dbReference type="PANTHER" id="PTHR45772:SF3">
    <property type="entry name" value="ABC TRANSPORTER ATP-BINDING PROTEIN"/>
    <property type="match status" value="1"/>
</dbReference>
<protein>
    <submittedName>
        <fullName evidence="5">ABC transporter ATP-binding protein</fullName>
    </submittedName>
</protein>
<sequence>MVRCGGPKTTQGGDVGDANANVIETRGLTRTFGGFVAVKDVDFAVRKHALHALIGPNGAGKSTLFNLLTRFLPATRGTIVYRGTDVTRTPPATLARRGMVRSFQISSVFPHLTTHENVRIALQSRHRETFAFWRADRSLKHYDEEVRTLLADVGLEPYAQRLATELPYGRKRALELATTLAMQPDVILLDEPMAGMGQEDIARTAELIRRVGEGRTILMVEHNLSVVADICDRITVLRRGEIIAEGSYAEVSADPEVRQAYIGSDHD</sequence>
<dbReference type="InterPro" id="IPR027417">
    <property type="entry name" value="P-loop_NTPase"/>
</dbReference>
<keyword evidence="2" id="KW-0547">Nucleotide-binding</keyword>
<evidence type="ECO:0000313" key="6">
    <source>
        <dbReference type="Proteomes" id="UP000609531"/>
    </source>
</evidence>
<accession>A0A934MGX5</accession>
<dbReference type="SUPFAM" id="SSF52540">
    <property type="entry name" value="P-loop containing nucleoside triphosphate hydrolases"/>
    <property type="match status" value="1"/>
</dbReference>
<evidence type="ECO:0000256" key="1">
    <source>
        <dbReference type="ARBA" id="ARBA00022448"/>
    </source>
</evidence>
<dbReference type="InterPro" id="IPR003439">
    <property type="entry name" value="ABC_transporter-like_ATP-bd"/>
</dbReference>
<dbReference type="InterPro" id="IPR003593">
    <property type="entry name" value="AAA+_ATPase"/>
</dbReference>
<proteinExistence type="predicted"/>
<dbReference type="GO" id="GO:0005524">
    <property type="term" value="F:ATP binding"/>
    <property type="evidence" value="ECO:0007669"/>
    <property type="project" value="UniProtKB-KW"/>
</dbReference>
<feature type="domain" description="ABC transporter" evidence="4">
    <location>
        <begin position="23"/>
        <end position="264"/>
    </location>
</feature>
<name>A0A934MGX5_9HYPH</name>
<dbReference type="InterPro" id="IPR032823">
    <property type="entry name" value="BCA_ABC_TP_C"/>
</dbReference>
<comment type="caution">
    <text evidence="5">The sequence shown here is derived from an EMBL/GenBank/DDBJ whole genome shotgun (WGS) entry which is preliminary data.</text>
</comment>
<evidence type="ECO:0000313" key="5">
    <source>
        <dbReference type="EMBL" id="MBJ3777058.1"/>
    </source>
</evidence>
<dbReference type="AlphaFoldDB" id="A0A934MGX5"/>
<dbReference type="RefSeq" id="WP_198883032.1">
    <property type="nucleotide sequence ID" value="NZ_JAEKJA010000012.1"/>
</dbReference>
<organism evidence="5 6">
    <name type="scientific">Acuticoccus mangrovi</name>
    <dbReference type="NCBI Taxonomy" id="2796142"/>
    <lineage>
        <taxon>Bacteria</taxon>
        <taxon>Pseudomonadati</taxon>
        <taxon>Pseudomonadota</taxon>
        <taxon>Alphaproteobacteria</taxon>
        <taxon>Hyphomicrobiales</taxon>
        <taxon>Amorphaceae</taxon>
        <taxon>Acuticoccus</taxon>
    </lineage>
</organism>
<dbReference type="Pfam" id="PF00005">
    <property type="entry name" value="ABC_tran"/>
    <property type="match status" value="1"/>
</dbReference>
<reference evidence="5" key="1">
    <citation type="submission" date="2020-12" db="EMBL/GenBank/DDBJ databases">
        <title>Bacterial taxonomy.</title>
        <authorList>
            <person name="Pan X."/>
        </authorList>
    </citation>
    <scope>NUCLEOTIDE SEQUENCE</scope>
    <source>
        <strain evidence="5">B2012</strain>
    </source>
</reference>
<dbReference type="InterPro" id="IPR051120">
    <property type="entry name" value="ABC_AA/LPS_Transport"/>
</dbReference>
<keyword evidence="6" id="KW-1185">Reference proteome</keyword>
<dbReference type="GO" id="GO:0005886">
    <property type="term" value="C:plasma membrane"/>
    <property type="evidence" value="ECO:0007669"/>
    <property type="project" value="TreeGrafter"/>
</dbReference>
<dbReference type="EMBL" id="JAEKJA010000012">
    <property type="protein sequence ID" value="MBJ3777058.1"/>
    <property type="molecule type" value="Genomic_DNA"/>
</dbReference>
<dbReference type="PANTHER" id="PTHR45772">
    <property type="entry name" value="CONSERVED COMPONENT OF ABC TRANSPORTER FOR NATURAL AMINO ACIDS-RELATED"/>
    <property type="match status" value="1"/>
</dbReference>
<dbReference type="SMART" id="SM00382">
    <property type="entry name" value="AAA"/>
    <property type="match status" value="1"/>
</dbReference>
<dbReference type="Proteomes" id="UP000609531">
    <property type="component" value="Unassembled WGS sequence"/>
</dbReference>
<evidence type="ECO:0000256" key="3">
    <source>
        <dbReference type="ARBA" id="ARBA00022840"/>
    </source>
</evidence>
<dbReference type="GO" id="GO:0016887">
    <property type="term" value="F:ATP hydrolysis activity"/>
    <property type="evidence" value="ECO:0007669"/>
    <property type="project" value="InterPro"/>
</dbReference>
<dbReference type="Pfam" id="PF12399">
    <property type="entry name" value="BCA_ABC_TP_C"/>
    <property type="match status" value="1"/>
</dbReference>
<keyword evidence="3 5" id="KW-0067">ATP-binding</keyword>
<dbReference type="Gene3D" id="3.40.50.300">
    <property type="entry name" value="P-loop containing nucleotide triphosphate hydrolases"/>
    <property type="match status" value="1"/>
</dbReference>
<evidence type="ECO:0000256" key="2">
    <source>
        <dbReference type="ARBA" id="ARBA00022741"/>
    </source>
</evidence>
<gene>
    <name evidence="5" type="ORF">JCR33_15225</name>
</gene>
<dbReference type="CDD" id="cd03219">
    <property type="entry name" value="ABC_Mj1267_LivG_branched"/>
    <property type="match status" value="1"/>
</dbReference>
<dbReference type="FunFam" id="3.40.50.300:FF:000421">
    <property type="entry name" value="Branched-chain amino acid ABC transporter ATP-binding protein"/>
    <property type="match status" value="1"/>
</dbReference>
<dbReference type="PROSITE" id="PS50893">
    <property type="entry name" value="ABC_TRANSPORTER_2"/>
    <property type="match status" value="1"/>
</dbReference>
<keyword evidence="1" id="KW-0813">Transport</keyword>